<proteinExistence type="predicted"/>
<evidence type="ECO:0000256" key="1">
    <source>
        <dbReference type="ARBA" id="ARBA00004496"/>
    </source>
</evidence>
<feature type="compositionally biased region" description="Acidic residues" evidence="4">
    <location>
        <begin position="712"/>
        <end position="727"/>
    </location>
</feature>
<feature type="region of interest" description="Disordered" evidence="4">
    <location>
        <begin position="562"/>
        <end position="770"/>
    </location>
</feature>
<feature type="region of interest" description="Disordered" evidence="4">
    <location>
        <begin position="1"/>
        <end position="47"/>
    </location>
</feature>
<feature type="region of interest" description="Disordered" evidence="4">
    <location>
        <begin position="303"/>
        <end position="338"/>
    </location>
</feature>
<organism evidence="7 8">
    <name type="scientific">Leucocoprinus leucothites</name>
    <dbReference type="NCBI Taxonomy" id="201217"/>
    <lineage>
        <taxon>Eukaryota</taxon>
        <taxon>Fungi</taxon>
        <taxon>Dikarya</taxon>
        <taxon>Basidiomycota</taxon>
        <taxon>Agaricomycotina</taxon>
        <taxon>Agaricomycetes</taxon>
        <taxon>Agaricomycetidae</taxon>
        <taxon>Agaricales</taxon>
        <taxon>Agaricineae</taxon>
        <taxon>Agaricaceae</taxon>
        <taxon>Leucocoprinus</taxon>
    </lineage>
</organism>
<dbReference type="InterPro" id="IPR024957">
    <property type="entry name" value="Cep57_MT-bd_dom"/>
</dbReference>
<evidence type="ECO:0000256" key="4">
    <source>
        <dbReference type="SAM" id="MobiDB-lite"/>
    </source>
</evidence>
<feature type="region of interest" description="Disordered" evidence="4">
    <location>
        <begin position="97"/>
        <end position="117"/>
    </location>
</feature>
<gene>
    <name evidence="7" type="ORF">D9756_004572</name>
</gene>
<feature type="compositionally biased region" description="Polar residues" evidence="4">
    <location>
        <begin position="181"/>
        <end position="199"/>
    </location>
</feature>
<feature type="compositionally biased region" description="Basic and acidic residues" evidence="4">
    <location>
        <begin position="31"/>
        <end position="47"/>
    </location>
</feature>
<dbReference type="Proteomes" id="UP000559027">
    <property type="component" value="Unassembled WGS sequence"/>
</dbReference>
<feature type="compositionally biased region" description="Polar residues" evidence="4">
    <location>
        <begin position="664"/>
        <end position="681"/>
    </location>
</feature>
<feature type="compositionally biased region" description="Basic and acidic residues" evidence="4">
    <location>
        <begin position="1"/>
        <end position="11"/>
    </location>
</feature>
<evidence type="ECO:0000259" key="6">
    <source>
        <dbReference type="Pfam" id="PF14197"/>
    </source>
</evidence>
<dbReference type="Pfam" id="PF14197">
    <property type="entry name" value="Cep57_CLD_2"/>
    <property type="match status" value="1"/>
</dbReference>
<feature type="domain" description="Cep57 centrosome microtubule-binding" evidence="5">
    <location>
        <begin position="862"/>
        <end position="933"/>
    </location>
</feature>
<feature type="compositionally biased region" description="Low complexity" evidence="4">
    <location>
        <begin position="280"/>
        <end position="289"/>
    </location>
</feature>
<comment type="subcellular location">
    <subcellularLocation>
        <location evidence="1">Cytoplasm</location>
    </subcellularLocation>
</comment>
<feature type="coiled-coil region" evidence="3">
    <location>
        <begin position="388"/>
        <end position="495"/>
    </location>
</feature>
<feature type="region of interest" description="Disordered" evidence="4">
    <location>
        <begin position="167"/>
        <end position="290"/>
    </location>
</feature>
<sequence length="947" mass="106152">MLEHNLRHSETAIHLSSATESDADDDLESLEYPRHNSEVNELPSFDRRVTDYLTDEDAPGHGWSYRTGDDYEEGINPYGGESLSTLAHHASAVTLSAGLGGRGPRRDASISGAEYDPDRPLHEIIAGVTSKLSVFESASKRQTLESITNDPYVVEDTAELDHILETGSQAHMHRSVRVASPVTSGSSSHSESDQANNTLKGRPKLSDVLRNVALSPKRPRSPQISFSPKQPATSTLLRGAQRPSVTHMATPRPGRRNSVLSSKPPAPPKPDVILHPPTPSSASASSKGSKFTRMANGLAKEIEYEKGQLKLSQSTRRPEGSRSASMPVKNPQTTKPTEKTNIFRASVKDRSRIQLPDVTGITTVIESPAKAAAEYYAYRTEGKLRETETRLLHTLNNVQRRIQQLEEENGISRRRVRELEMELEDCKREVVRERTRLIEQEEQLKQQTANLRAAKGKARARDPLGDDSSYFHERYKEAVEEKKALEALITSLRTHLTRLTSELSSHRELLTELRTLRDVDSATLREKGAEITRLRNEVERLAGEVEVLRGVVEEGLRERRAAKEASLQSSPPNSVDYQRDGLAPEESEEEEEEEDGFQTETEDAGLSYASAPGARNRTMRTDRAAAGSEHDHHNGRAARFMDSVEYERISAEINERRSDHSGSVDLSQFSRSHSPVQSPSPKSRRYRGADESAAGFELSMVARRASSPDPISDPEEELGEEEEEDAFGAEYEREPGPGPSTRVHTTAHDPHSTRRPRADEEEPFPKIRGKRLERLFFAAPEHDARTCSTCNRRGRRESEEHPVSHAWRHRRADARSRHGLDEDEGFAEGSENLDQHQGGSRGKRRERSLQDINEVPVIARQEGLPPQTIVARIIRELEDDFTHYKSIYVELADQYKEMDAASNVAQRNTLAKHLREVVDVLEQKGDQIALLYDQLSFKDKPAGRRTR</sequence>
<keyword evidence="8" id="KW-1185">Reference proteome</keyword>
<evidence type="ECO:0008006" key="9">
    <source>
        <dbReference type="Google" id="ProtNLM"/>
    </source>
</evidence>
<name>A0A8H5G9N2_9AGAR</name>
<dbReference type="GO" id="GO:0005737">
    <property type="term" value="C:cytoplasm"/>
    <property type="evidence" value="ECO:0007669"/>
    <property type="project" value="UniProtKB-SubCell"/>
</dbReference>
<dbReference type="Pfam" id="PF06657">
    <property type="entry name" value="Cep57_MT_bd"/>
    <property type="match status" value="1"/>
</dbReference>
<feature type="compositionally biased region" description="Basic and acidic residues" evidence="4">
    <location>
        <begin position="645"/>
        <end position="662"/>
    </location>
</feature>
<protein>
    <recommendedName>
        <fullName evidence="9">Cep57 centrosome microtubule-binding domain-containing protein</fullName>
    </recommendedName>
</protein>
<evidence type="ECO:0000256" key="2">
    <source>
        <dbReference type="ARBA" id="ARBA00022490"/>
    </source>
</evidence>
<evidence type="ECO:0000313" key="8">
    <source>
        <dbReference type="Proteomes" id="UP000559027"/>
    </source>
</evidence>
<dbReference type="InterPro" id="IPR025925">
    <property type="entry name" value="PPC89_CLD"/>
</dbReference>
<dbReference type="AlphaFoldDB" id="A0A8H5G9N2"/>
<feature type="compositionally biased region" description="Basic and acidic residues" evidence="4">
    <location>
        <begin position="746"/>
        <end position="758"/>
    </location>
</feature>
<feature type="region of interest" description="Disordered" evidence="4">
    <location>
        <begin position="789"/>
        <end position="848"/>
    </location>
</feature>
<feature type="domain" description="PPC89 centrosome localisation" evidence="6">
    <location>
        <begin position="485"/>
        <end position="559"/>
    </location>
</feature>
<keyword evidence="3" id="KW-0175">Coiled coil</keyword>
<feature type="compositionally biased region" description="Polar residues" evidence="4">
    <location>
        <begin position="566"/>
        <end position="576"/>
    </location>
</feature>
<evidence type="ECO:0000256" key="3">
    <source>
        <dbReference type="SAM" id="Coils"/>
    </source>
</evidence>
<feature type="coiled-coil region" evidence="3">
    <location>
        <begin position="524"/>
        <end position="551"/>
    </location>
</feature>
<evidence type="ECO:0000259" key="5">
    <source>
        <dbReference type="Pfam" id="PF06657"/>
    </source>
</evidence>
<feature type="compositionally biased region" description="Acidic residues" evidence="4">
    <location>
        <begin position="583"/>
        <end position="603"/>
    </location>
</feature>
<dbReference type="EMBL" id="JAACJO010000003">
    <property type="protein sequence ID" value="KAF5360825.1"/>
    <property type="molecule type" value="Genomic_DNA"/>
</dbReference>
<accession>A0A8H5G9N2</accession>
<dbReference type="GO" id="GO:0008017">
    <property type="term" value="F:microtubule binding"/>
    <property type="evidence" value="ECO:0007669"/>
    <property type="project" value="InterPro"/>
</dbReference>
<dbReference type="OrthoDB" id="76453at2759"/>
<keyword evidence="2" id="KW-0963">Cytoplasm</keyword>
<reference evidence="7 8" key="1">
    <citation type="journal article" date="2020" name="ISME J.">
        <title>Uncovering the hidden diversity of litter-decomposition mechanisms in mushroom-forming fungi.</title>
        <authorList>
            <person name="Floudas D."/>
            <person name="Bentzer J."/>
            <person name="Ahren D."/>
            <person name="Johansson T."/>
            <person name="Persson P."/>
            <person name="Tunlid A."/>
        </authorList>
    </citation>
    <scope>NUCLEOTIDE SEQUENCE [LARGE SCALE GENOMIC DNA]</scope>
    <source>
        <strain evidence="7 8">CBS 146.42</strain>
    </source>
</reference>
<feature type="compositionally biased region" description="Polar residues" evidence="4">
    <location>
        <begin position="222"/>
        <end position="236"/>
    </location>
</feature>
<comment type="caution">
    <text evidence="7">The sequence shown here is derived from an EMBL/GenBank/DDBJ whole genome shotgun (WGS) entry which is preliminary data.</text>
</comment>
<evidence type="ECO:0000313" key="7">
    <source>
        <dbReference type="EMBL" id="KAF5360825.1"/>
    </source>
</evidence>
<feature type="compositionally biased region" description="Basic and acidic residues" evidence="4">
    <location>
        <begin position="619"/>
        <end position="634"/>
    </location>
</feature>